<evidence type="ECO:0000313" key="2">
    <source>
        <dbReference type="Proteomes" id="UP001060085"/>
    </source>
</evidence>
<keyword evidence="2" id="KW-1185">Reference proteome</keyword>
<reference evidence="2" key="1">
    <citation type="journal article" date="2023" name="Nat. Plants">
        <title>Single-cell RNA sequencing provides a high-resolution roadmap for understanding the multicellular compartmentation of specialized metabolism.</title>
        <authorList>
            <person name="Sun S."/>
            <person name="Shen X."/>
            <person name="Li Y."/>
            <person name="Li Y."/>
            <person name="Wang S."/>
            <person name="Li R."/>
            <person name="Zhang H."/>
            <person name="Shen G."/>
            <person name="Guo B."/>
            <person name="Wei J."/>
            <person name="Xu J."/>
            <person name="St-Pierre B."/>
            <person name="Chen S."/>
            <person name="Sun C."/>
        </authorList>
    </citation>
    <scope>NUCLEOTIDE SEQUENCE [LARGE SCALE GENOMIC DNA]</scope>
</reference>
<name>A0ACC0APQ2_CATRO</name>
<protein>
    <submittedName>
        <fullName evidence="1">Uncharacterized protein</fullName>
    </submittedName>
</protein>
<accession>A0ACC0APQ2</accession>
<evidence type="ECO:0000313" key="1">
    <source>
        <dbReference type="EMBL" id="KAI5662982.1"/>
    </source>
</evidence>
<sequence>MGNEGSSSVVQECIDPMSATVIAVGNEHINASINVEGNEEISNVSDHTDNIVGEGDESDINDGSDFEYFLDGDDINDNCDPLDNNNENNQAKLDPEYTSYSALIFDDFTATYQIGIKNDSDKISVACERDCGYKVYAAQIKGSESFLIKSIKGLPHNCPWSLKNKSVNSTWIANKFKYQIVSDPSWGLKGFRKAVRNRFTNLKLGCEVLFIQVFIEDLEDYSTTSAFSRLVESQEGLEIKVGLKTDLCSLGFCFGFGTCSLVPRSMLILYSAAVNLVEGLGVSQRILDISKKKSLDLEALSASKDVWEVINFGKTFIMDLGERMCGCREWDLSGIPCIHACLALVNEGKDVLGYVNEYYSVETYKRTYAKVIMPILDTSQWIHCGVSDIARPKIRRQHGRPKKLGRRGPSR</sequence>
<dbReference type="EMBL" id="CM044705">
    <property type="protein sequence ID" value="KAI5662982.1"/>
    <property type="molecule type" value="Genomic_DNA"/>
</dbReference>
<gene>
    <name evidence="1" type="ORF">M9H77_22305</name>
</gene>
<dbReference type="Proteomes" id="UP001060085">
    <property type="component" value="Linkage Group LG05"/>
</dbReference>
<proteinExistence type="predicted"/>
<comment type="caution">
    <text evidence="1">The sequence shown here is derived from an EMBL/GenBank/DDBJ whole genome shotgun (WGS) entry which is preliminary data.</text>
</comment>
<organism evidence="1 2">
    <name type="scientific">Catharanthus roseus</name>
    <name type="common">Madagascar periwinkle</name>
    <name type="synonym">Vinca rosea</name>
    <dbReference type="NCBI Taxonomy" id="4058"/>
    <lineage>
        <taxon>Eukaryota</taxon>
        <taxon>Viridiplantae</taxon>
        <taxon>Streptophyta</taxon>
        <taxon>Embryophyta</taxon>
        <taxon>Tracheophyta</taxon>
        <taxon>Spermatophyta</taxon>
        <taxon>Magnoliopsida</taxon>
        <taxon>eudicotyledons</taxon>
        <taxon>Gunneridae</taxon>
        <taxon>Pentapetalae</taxon>
        <taxon>asterids</taxon>
        <taxon>lamiids</taxon>
        <taxon>Gentianales</taxon>
        <taxon>Apocynaceae</taxon>
        <taxon>Rauvolfioideae</taxon>
        <taxon>Vinceae</taxon>
        <taxon>Catharanthinae</taxon>
        <taxon>Catharanthus</taxon>
    </lineage>
</organism>